<dbReference type="OrthoDB" id="6276451at2759"/>
<feature type="compositionally biased region" description="Basic and acidic residues" evidence="1">
    <location>
        <begin position="220"/>
        <end position="231"/>
    </location>
</feature>
<dbReference type="PROSITE" id="PS00141">
    <property type="entry name" value="ASP_PROTEASE"/>
    <property type="match status" value="1"/>
</dbReference>
<dbReference type="InterPro" id="IPR001969">
    <property type="entry name" value="Aspartic_peptidase_AS"/>
</dbReference>
<dbReference type="GO" id="GO:0006508">
    <property type="term" value="P:proteolysis"/>
    <property type="evidence" value="ECO:0007669"/>
    <property type="project" value="InterPro"/>
</dbReference>
<feature type="compositionally biased region" description="Polar residues" evidence="1">
    <location>
        <begin position="280"/>
        <end position="297"/>
    </location>
</feature>
<feature type="compositionally biased region" description="Basic and acidic residues" evidence="1">
    <location>
        <begin position="182"/>
        <end position="197"/>
    </location>
</feature>
<evidence type="ECO:0008006" key="4">
    <source>
        <dbReference type="Google" id="ProtNLM"/>
    </source>
</evidence>
<keyword evidence="3" id="KW-1185">Reference proteome</keyword>
<comment type="caution">
    <text evidence="2">The sequence shown here is derived from an EMBL/GenBank/DDBJ whole genome shotgun (WGS) entry which is preliminary data.</text>
</comment>
<feature type="compositionally biased region" description="Basic residues" evidence="1">
    <location>
        <begin position="198"/>
        <end position="213"/>
    </location>
</feature>
<name>A0A812C856_ACAPH</name>
<feature type="region of interest" description="Disordered" evidence="1">
    <location>
        <begin position="119"/>
        <end position="241"/>
    </location>
</feature>
<dbReference type="AlphaFoldDB" id="A0A812C856"/>
<reference evidence="2" key="1">
    <citation type="submission" date="2021-01" db="EMBL/GenBank/DDBJ databases">
        <authorList>
            <person name="Li R."/>
            <person name="Bekaert M."/>
        </authorList>
    </citation>
    <scope>NUCLEOTIDE SEQUENCE</scope>
    <source>
        <strain evidence="2">Farmed</strain>
    </source>
</reference>
<feature type="region of interest" description="Disordered" evidence="1">
    <location>
        <begin position="280"/>
        <end position="302"/>
    </location>
</feature>
<proteinExistence type="predicted"/>
<sequence length="408" mass="46134">MSFDHHSSRLNTAHSLHLSALLQLPAPPAPFQRSCSSQFLLHSQRSCSFHLTTFIQCPSTSSAVIVRTPFKRPLSAYHPPFANKDTISIVHNGPSVFLVRSIGTPLGLLQQLILHVSLGDRTPSPAPPPDEEPPPGNNTMAEPILRGLWMDPWPGTQPTKCTPQAHQKVHQIESQRNYTTPRRGDDPATRKLRDLKLPCRRQRNPAPRTRNRSRAAAQVQDRETVRNKAQETNRPTGSDDDPWSLLAHSRLFYVWDRNNGLKFLVDTGAAISVIPPTQQRSALKPTHSNFERQTAPPQKTHGNKELTLNINLRRDFKWTFTVATSGYCPCSVPTSLAHYNLAVHMKTRTCPTNDNHQDHHRIPSRASLNWISVATQHDPHYAEILHRYKHPRNPSNQLMQATIRHNII</sequence>
<gene>
    <name evidence="2" type="ORF">SPHA_30266</name>
</gene>
<evidence type="ECO:0000313" key="2">
    <source>
        <dbReference type="EMBL" id="CAE1256588.1"/>
    </source>
</evidence>
<feature type="compositionally biased region" description="Polar residues" evidence="1">
    <location>
        <begin position="156"/>
        <end position="165"/>
    </location>
</feature>
<organism evidence="2 3">
    <name type="scientific">Acanthosepion pharaonis</name>
    <name type="common">Pharaoh cuttlefish</name>
    <name type="synonym">Sepia pharaonis</name>
    <dbReference type="NCBI Taxonomy" id="158019"/>
    <lineage>
        <taxon>Eukaryota</taxon>
        <taxon>Metazoa</taxon>
        <taxon>Spiralia</taxon>
        <taxon>Lophotrochozoa</taxon>
        <taxon>Mollusca</taxon>
        <taxon>Cephalopoda</taxon>
        <taxon>Coleoidea</taxon>
        <taxon>Decapodiformes</taxon>
        <taxon>Sepiida</taxon>
        <taxon>Sepiina</taxon>
        <taxon>Sepiidae</taxon>
        <taxon>Acanthosepion</taxon>
    </lineage>
</organism>
<protein>
    <recommendedName>
        <fullName evidence="4">Peptidase A2 domain-containing protein</fullName>
    </recommendedName>
</protein>
<evidence type="ECO:0000256" key="1">
    <source>
        <dbReference type="SAM" id="MobiDB-lite"/>
    </source>
</evidence>
<dbReference type="GO" id="GO:0004190">
    <property type="term" value="F:aspartic-type endopeptidase activity"/>
    <property type="evidence" value="ECO:0007669"/>
    <property type="project" value="InterPro"/>
</dbReference>
<dbReference type="EMBL" id="CAHIKZ030001215">
    <property type="protein sequence ID" value="CAE1256588.1"/>
    <property type="molecule type" value="Genomic_DNA"/>
</dbReference>
<dbReference type="Proteomes" id="UP000597762">
    <property type="component" value="Unassembled WGS sequence"/>
</dbReference>
<accession>A0A812C856</accession>
<evidence type="ECO:0000313" key="3">
    <source>
        <dbReference type="Proteomes" id="UP000597762"/>
    </source>
</evidence>